<evidence type="ECO:0000313" key="5">
    <source>
        <dbReference type="Proteomes" id="UP000660729"/>
    </source>
</evidence>
<comment type="caution">
    <text evidence="4">The sequence shown here is derived from an EMBL/GenBank/DDBJ whole genome shotgun (WGS) entry which is preliminary data.</text>
</comment>
<keyword evidence="1" id="KW-0479">Metal-binding</keyword>
<dbReference type="AlphaFoldDB" id="A0A8H6VP08"/>
<dbReference type="GO" id="GO:0008270">
    <property type="term" value="F:zinc ion binding"/>
    <property type="evidence" value="ECO:0007669"/>
    <property type="project" value="UniProtKB-KW"/>
</dbReference>
<dbReference type="InterPro" id="IPR013087">
    <property type="entry name" value="Znf_C2H2_type"/>
</dbReference>
<evidence type="ECO:0000313" key="4">
    <source>
        <dbReference type="EMBL" id="KAF7195209.1"/>
    </source>
</evidence>
<keyword evidence="1" id="KW-0862">Zinc</keyword>
<protein>
    <recommendedName>
        <fullName evidence="3">C2H2-type domain-containing protein</fullName>
    </recommendedName>
</protein>
<gene>
    <name evidence="4" type="ORF">HII31_03415</name>
</gene>
<feature type="domain" description="C2H2-type" evidence="3">
    <location>
        <begin position="208"/>
        <end position="235"/>
    </location>
</feature>
<organism evidence="4 5">
    <name type="scientific">Pseudocercospora fuligena</name>
    <dbReference type="NCBI Taxonomy" id="685502"/>
    <lineage>
        <taxon>Eukaryota</taxon>
        <taxon>Fungi</taxon>
        <taxon>Dikarya</taxon>
        <taxon>Ascomycota</taxon>
        <taxon>Pezizomycotina</taxon>
        <taxon>Dothideomycetes</taxon>
        <taxon>Dothideomycetidae</taxon>
        <taxon>Mycosphaerellales</taxon>
        <taxon>Mycosphaerellaceae</taxon>
        <taxon>Pseudocercospora</taxon>
    </lineage>
</organism>
<dbReference type="Proteomes" id="UP000660729">
    <property type="component" value="Unassembled WGS sequence"/>
</dbReference>
<reference evidence="4" key="1">
    <citation type="submission" date="2020-04" db="EMBL/GenBank/DDBJ databases">
        <title>Draft genome resource of the tomato pathogen Pseudocercospora fuligena.</title>
        <authorList>
            <person name="Zaccaron A."/>
        </authorList>
    </citation>
    <scope>NUCLEOTIDE SEQUENCE</scope>
    <source>
        <strain evidence="4">PF001</strain>
    </source>
</reference>
<dbReference type="EMBL" id="JABCIY010000041">
    <property type="protein sequence ID" value="KAF7195209.1"/>
    <property type="molecule type" value="Genomic_DNA"/>
</dbReference>
<name>A0A8H6VP08_9PEZI</name>
<keyword evidence="1" id="KW-0863">Zinc-finger</keyword>
<proteinExistence type="predicted"/>
<feature type="region of interest" description="Disordered" evidence="2">
    <location>
        <begin position="91"/>
        <end position="110"/>
    </location>
</feature>
<feature type="region of interest" description="Disordered" evidence="2">
    <location>
        <begin position="1"/>
        <end position="65"/>
    </location>
</feature>
<evidence type="ECO:0000256" key="2">
    <source>
        <dbReference type="SAM" id="MobiDB-lite"/>
    </source>
</evidence>
<keyword evidence="5" id="KW-1185">Reference proteome</keyword>
<sequence>MEGSRYGSPDIPELASSSSQSTGEQQEFGFYAPPTPPSDFHNAYGDSLFPSLPGGHESQGWNPSLQLQNEGQQGVLFETSQGSIEEEGCMQLDDLGSEPNGTQESSAPRPRKLKAALENFDINIDPELLGNLHDGPINQLMQDPTRIRPQTHQHNALPPLQTCKTCGIDPTLELDPATVSQFPLQLAPRGTIAIARMPAKKPEKKFAFHCEYCGKGASRKGDVERHERTACRLNPRCKKTLCPSCDFAHCRRDKVLDHCKKFSHQLPA</sequence>
<accession>A0A8H6VP08</accession>
<evidence type="ECO:0000256" key="1">
    <source>
        <dbReference type="PROSITE-ProRule" id="PRU00042"/>
    </source>
</evidence>
<dbReference type="PROSITE" id="PS50157">
    <property type="entry name" value="ZINC_FINGER_C2H2_2"/>
    <property type="match status" value="1"/>
</dbReference>
<evidence type="ECO:0000259" key="3">
    <source>
        <dbReference type="PROSITE" id="PS50157"/>
    </source>
</evidence>